<keyword evidence="2" id="KW-1185">Reference proteome</keyword>
<dbReference type="RefSeq" id="WP_022523423.1">
    <property type="nucleotide sequence ID" value="NZ_CP054580.1"/>
</dbReference>
<dbReference type="EMBL" id="CP054580">
    <property type="protein sequence ID" value="QKS23544.1"/>
    <property type="molecule type" value="Genomic_DNA"/>
</dbReference>
<name>A0AAP9NL15_9GAMM</name>
<proteinExistence type="predicted"/>
<accession>A0AAP9NL15</accession>
<gene>
    <name evidence="1" type="ORF">FX987_01303</name>
</gene>
<reference evidence="1 2" key="1">
    <citation type="submission" date="2019-12" db="EMBL/GenBank/DDBJ databases">
        <title>Genome sequencing and assembly of endphytes of Porphyra tenera.</title>
        <authorList>
            <person name="Park J.M."/>
            <person name="Shin R."/>
            <person name="Jo S.H."/>
        </authorList>
    </citation>
    <scope>NUCLEOTIDE SEQUENCE [LARGE SCALE GENOMIC DNA]</scope>
    <source>
        <strain evidence="1 2">GPM3</strain>
    </source>
</reference>
<protein>
    <submittedName>
        <fullName evidence="1">Uncharacterized protein</fullName>
    </submittedName>
</protein>
<dbReference type="AlphaFoldDB" id="A0AAP9NL15"/>
<organism evidence="1 2">
    <name type="scientific">Vreelandella titanicae</name>
    <dbReference type="NCBI Taxonomy" id="664683"/>
    <lineage>
        <taxon>Bacteria</taxon>
        <taxon>Pseudomonadati</taxon>
        <taxon>Pseudomonadota</taxon>
        <taxon>Gammaproteobacteria</taxon>
        <taxon>Oceanospirillales</taxon>
        <taxon>Halomonadaceae</taxon>
        <taxon>Vreelandella</taxon>
    </lineage>
</organism>
<sequence length="101" mass="11363">MSYTVRTLSVDEVREVLEDEGYDSILEHIEEREGKYHLKQSASEISKLPSYHYALGITLLALGNNEAAEEACGSLWRYLGPAGQTDVSYIFGRLLSKMYGK</sequence>
<evidence type="ECO:0000313" key="1">
    <source>
        <dbReference type="EMBL" id="QKS23544.1"/>
    </source>
</evidence>
<dbReference type="Proteomes" id="UP000509761">
    <property type="component" value="Chromosome"/>
</dbReference>
<evidence type="ECO:0000313" key="2">
    <source>
        <dbReference type="Proteomes" id="UP000509761"/>
    </source>
</evidence>